<keyword evidence="7 15" id="KW-0328">Glycosyltransferase</keyword>
<dbReference type="PANTHER" id="PTHR43340">
    <property type="entry name" value="HYPOXANTHINE-GUANINE PHOSPHORIBOSYLTRANSFERASE"/>
    <property type="match status" value="1"/>
</dbReference>
<dbReference type="SUPFAM" id="SSF53271">
    <property type="entry name" value="PRTase-like"/>
    <property type="match status" value="1"/>
</dbReference>
<dbReference type="InterPro" id="IPR000836">
    <property type="entry name" value="PRTase_dom"/>
</dbReference>
<dbReference type="GO" id="GO:0032263">
    <property type="term" value="P:GMP salvage"/>
    <property type="evidence" value="ECO:0007669"/>
    <property type="project" value="TreeGrafter"/>
</dbReference>
<dbReference type="GO" id="GO:0005829">
    <property type="term" value="C:cytosol"/>
    <property type="evidence" value="ECO:0007669"/>
    <property type="project" value="TreeGrafter"/>
</dbReference>
<accession>A0A0A2MIR5</accession>
<dbReference type="STRING" id="1121895.GCA_000378485_01018"/>
<keyword evidence="11 15" id="KW-0547">Nucleotide-binding</keyword>
<evidence type="ECO:0000256" key="2">
    <source>
        <dbReference type="ARBA" id="ARBA00004496"/>
    </source>
</evidence>
<name>A0A0A2MIR5_9FLAO</name>
<evidence type="ECO:0000313" key="17">
    <source>
        <dbReference type="EMBL" id="KGO88180.1"/>
    </source>
</evidence>
<dbReference type="Proteomes" id="UP000030152">
    <property type="component" value="Unassembled WGS sequence"/>
</dbReference>
<evidence type="ECO:0000256" key="13">
    <source>
        <dbReference type="ARBA" id="ARBA00048811"/>
    </source>
</evidence>
<dbReference type="GO" id="GO:0006178">
    <property type="term" value="P:guanine salvage"/>
    <property type="evidence" value="ECO:0007669"/>
    <property type="project" value="TreeGrafter"/>
</dbReference>
<dbReference type="GO" id="GO:0032264">
    <property type="term" value="P:IMP salvage"/>
    <property type="evidence" value="ECO:0007669"/>
    <property type="project" value="UniProtKB-UniPathway"/>
</dbReference>
<keyword evidence="18" id="KW-1185">Reference proteome</keyword>
<keyword evidence="9 15" id="KW-0479">Metal-binding</keyword>
<comment type="catalytic activity">
    <reaction evidence="13">
        <text>GMP + diphosphate = guanine + 5-phospho-alpha-D-ribose 1-diphosphate</text>
        <dbReference type="Rhea" id="RHEA:25424"/>
        <dbReference type="ChEBI" id="CHEBI:16235"/>
        <dbReference type="ChEBI" id="CHEBI:33019"/>
        <dbReference type="ChEBI" id="CHEBI:58017"/>
        <dbReference type="ChEBI" id="CHEBI:58115"/>
        <dbReference type="EC" id="2.4.2.8"/>
    </reaction>
    <physiologicalReaction direction="right-to-left" evidence="13">
        <dbReference type="Rhea" id="RHEA:25426"/>
    </physiologicalReaction>
</comment>
<comment type="subcellular location">
    <subcellularLocation>
        <location evidence="2 15">Cytoplasm</location>
    </subcellularLocation>
</comment>
<evidence type="ECO:0000259" key="16">
    <source>
        <dbReference type="Pfam" id="PF00156"/>
    </source>
</evidence>
<dbReference type="GO" id="GO:0000166">
    <property type="term" value="F:nucleotide binding"/>
    <property type="evidence" value="ECO:0007669"/>
    <property type="project" value="UniProtKB-KW"/>
</dbReference>
<evidence type="ECO:0000256" key="1">
    <source>
        <dbReference type="ARBA" id="ARBA00001946"/>
    </source>
</evidence>
<dbReference type="InterPro" id="IPR029057">
    <property type="entry name" value="PRTase-like"/>
</dbReference>
<comment type="pathway">
    <text evidence="3 15">Purine metabolism; IMP biosynthesis via salvage pathway; IMP from hypoxanthine: step 1/1.</text>
</comment>
<dbReference type="CDD" id="cd06223">
    <property type="entry name" value="PRTases_typeI"/>
    <property type="match status" value="1"/>
</dbReference>
<dbReference type="OrthoDB" id="9802824at2"/>
<reference evidence="17 18" key="1">
    <citation type="submission" date="2013-09" db="EMBL/GenBank/DDBJ databases">
        <authorList>
            <person name="Zeng Z."/>
            <person name="Chen C."/>
        </authorList>
    </citation>
    <scope>NUCLEOTIDE SEQUENCE [LARGE SCALE GENOMIC DNA]</scope>
    <source>
        <strain evidence="17 18">WB 3.3-2</strain>
    </source>
</reference>
<dbReference type="UniPathway" id="UPA00591">
    <property type="reaction ID" value="UER00648"/>
</dbReference>
<dbReference type="GO" id="GO:0046100">
    <property type="term" value="P:hypoxanthine metabolic process"/>
    <property type="evidence" value="ECO:0007669"/>
    <property type="project" value="TreeGrafter"/>
</dbReference>
<proteinExistence type="inferred from homology"/>
<dbReference type="Gene3D" id="3.40.50.2020">
    <property type="match status" value="1"/>
</dbReference>
<dbReference type="Pfam" id="PF00156">
    <property type="entry name" value="Pribosyltran"/>
    <property type="match status" value="1"/>
</dbReference>
<evidence type="ECO:0000256" key="3">
    <source>
        <dbReference type="ARBA" id="ARBA00004669"/>
    </source>
</evidence>
<evidence type="ECO:0000256" key="7">
    <source>
        <dbReference type="ARBA" id="ARBA00022676"/>
    </source>
</evidence>
<evidence type="ECO:0000256" key="12">
    <source>
        <dbReference type="ARBA" id="ARBA00022842"/>
    </source>
</evidence>
<evidence type="ECO:0000256" key="8">
    <source>
        <dbReference type="ARBA" id="ARBA00022679"/>
    </source>
</evidence>
<evidence type="ECO:0000256" key="15">
    <source>
        <dbReference type="RuleBase" id="RU364099"/>
    </source>
</evidence>
<dbReference type="eggNOG" id="COG0634">
    <property type="taxonomic scope" value="Bacteria"/>
</dbReference>
<feature type="domain" description="Phosphoribosyltransferase" evidence="16">
    <location>
        <begin position="18"/>
        <end position="161"/>
    </location>
</feature>
<dbReference type="RefSeq" id="WP_026299896.1">
    <property type="nucleotide sequence ID" value="NZ_JRLX01000002.1"/>
</dbReference>
<dbReference type="AlphaFoldDB" id="A0A0A2MIR5"/>
<evidence type="ECO:0000256" key="6">
    <source>
        <dbReference type="ARBA" id="ARBA00022490"/>
    </source>
</evidence>
<dbReference type="EMBL" id="JRLX01000002">
    <property type="protein sequence ID" value="KGO88180.1"/>
    <property type="molecule type" value="Genomic_DNA"/>
</dbReference>
<keyword evidence="10 15" id="KW-0660">Purine salvage</keyword>
<dbReference type="GO" id="GO:0000287">
    <property type="term" value="F:magnesium ion binding"/>
    <property type="evidence" value="ECO:0007669"/>
    <property type="project" value="TreeGrafter"/>
</dbReference>
<keyword evidence="6 15" id="KW-0963">Cytoplasm</keyword>
<evidence type="ECO:0000256" key="9">
    <source>
        <dbReference type="ARBA" id="ARBA00022723"/>
    </source>
</evidence>
<evidence type="ECO:0000256" key="14">
    <source>
        <dbReference type="ARBA" id="ARBA00049402"/>
    </source>
</evidence>
<evidence type="ECO:0000256" key="5">
    <source>
        <dbReference type="ARBA" id="ARBA00011895"/>
    </source>
</evidence>
<keyword evidence="12 15" id="KW-0460">Magnesium</keyword>
<comment type="catalytic activity">
    <reaction evidence="14">
        <text>IMP + diphosphate = hypoxanthine + 5-phospho-alpha-D-ribose 1-diphosphate</text>
        <dbReference type="Rhea" id="RHEA:17973"/>
        <dbReference type="ChEBI" id="CHEBI:17368"/>
        <dbReference type="ChEBI" id="CHEBI:33019"/>
        <dbReference type="ChEBI" id="CHEBI:58017"/>
        <dbReference type="ChEBI" id="CHEBI:58053"/>
        <dbReference type="EC" id="2.4.2.8"/>
    </reaction>
    <physiologicalReaction direction="right-to-left" evidence="14">
        <dbReference type="Rhea" id="RHEA:17975"/>
    </physiologicalReaction>
</comment>
<evidence type="ECO:0000256" key="10">
    <source>
        <dbReference type="ARBA" id="ARBA00022726"/>
    </source>
</evidence>
<dbReference type="GO" id="GO:0006166">
    <property type="term" value="P:purine ribonucleoside salvage"/>
    <property type="evidence" value="ECO:0007669"/>
    <property type="project" value="UniProtKB-KW"/>
</dbReference>
<sequence>MIQIHDKHFVPFITAADIEAVIIRMAKQAEADFAGEVPVFIGVLNGAFMVLADFAKHYTLPCEVSFVKLASYEGTSTTGEIKQLIGLNQNLEGRIVVIIEDIVDTGNTIEELKKMFEAQKVKQLKIATLFFKPEAYTKNIHLDYIGFEIPNKFIVGYGLDYDGQGRNLPEIYQLHQ</sequence>
<dbReference type="GO" id="GO:0052657">
    <property type="term" value="F:guanine phosphoribosyltransferase activity"/>
    <property type="evidence" value="ECO:0007669"/>
    <property type="project" value="RHEA"/>
</dbReference>
<dbReference type="PANTHER" id="PTHR43340:SF1">
    <property type="entry name" value="HYPOXANTHINE PHOSPHORIBOSYLTRANSFERASE"/>
    <property type="match status" value="1"/>
</dbReference>
<dbReference type="GO" id="GO:0004422">
    <property type="term" value="F:hypoxanthine phosphoribosyltransferase activity"/>
    <property type="evidence" value="ECO:0007669"/>
    <property type="project" value="InterPro"/>
</dbReference>
<protein>
    <recommendedName>
        <fullName evidence="5 15">Hypoxanthine phosphoribosyltransferase</fullName>
        <ecNumber evidence="5 15">2.4.2.8</ecNumber>
    </recommendedName>
</protein>
<dbReference type="InterPro" id="IPR050408">
    <property type="entry name" value="HGPRT"/>
</dbReference>
<dbReference type="InterPro" id="IPR005904">
    <property type="entry name" value="Hxn_phspho_trans"/>
</dbReference>
<organism evidence="17 18">
    <name type="scientific">Flavobacterium rivuli WB 3.3-2 = DSM 21788</name>
    <dbReference type="NCBI Taxonomy" id="1121895"/>
    <lineage>
        <taxon>Bacteria</taxon>
        <taxon>Pseudomonadati</taxon>
        <taxon>Bacteroidota</taxon>
        <taxon>Flavobacteriia</taxon>
        <taxon>Flavobacteriales</taxon>
        <taxon>Flavobacteriaceae</taxon>
        <taxon>Flavobacterium</taxon>
    </lineage>
</organism>
<keyword evidence="8 15" id="KW-0808">Transferase</keyword>
<dbReference type="EC" id="2.4.2.8" evidence="5 15"/>
<comment type="cofactor">
    <cofactor evidence="1 15">
        <name>Mg(2+)</name>
        <dbReference type="ChEBI" id="CHEBI:18420"/>
    </cofactor>
</comment>
<evidence type="ECO:0000256" key="4">
    <source>
        <dbReference type="ARBA" id="ARBA00008391"/>
    </source>
</evidence>
<evidence type="ECO:0000313" key="18">
    <source>
        <dbReference type="Proteomes" id="UP000030152"/>
    </source>
</evidence>
<comment type="caution">
    <text evidence="17">The sequence shown here is derived from an EMBL/GenBank/DDBJ whole genome shotgun (WGS) entry which is preliminary data.</text>
</comment>
<comment type="similarity">
    <text evidence="4 15">Belongs to the purine/pyrimidine phosphoribosyltransferase family.</text>
</comment>
<dbReference type="NCBIfam" id="TIGR01203">
    <property type="entry name" value="HGPRTase"/>
    <property type="match status" value="1"/>
</dbReference>
<gene>
    <name evidence="17" type="ORF">Q765_03825</name>
</gene>
<evidence type="ECO:0000256" key="11">
    <source>
        <dbReference type="ARBA" id="ARBA00022741"/>
    </source>
</evidence>